<dbReference type="PANTHER" id="PTHR12081:SF18">
    <property type="entry name" value="TRANSCRIPTION FACTOR E2F2-RELATED"/>
    <property type="match status" value="1"/>
</dbReference>
<dbReference type="InterPro" id="IPR036388">
    <property type="entry name" value="WH-like_DNA-bd_sf"/>
</dbReference>
<dbReference type="InterPro" id="IPR036390">
    <property type="entry name" value="WH_DNA-bd_sf"/>
</dbReference>
<dbReference type="FunFam" id="1.10.10.10:FF:000008">
    <property type="entry name" value="E2F transcription factor 1"/>
    <property type="match status" value="1"/>
</dbReference>
<evidence type="ECO:0000313" key="9">
    <source>
        <dbReference type="Ensembl" id="ENSMAMP00000030893.1"/>
    </source>
</evidence>
<dbReference type="Ensembl" id="ENSMAMT00000031699.2">
    <property type="protein sequence ID" value="ENSMAMP00000030893.1"/>
    <property type="gene ID" value="ENSMAMG00000020818.2"/>
</dbReference>
<feature type="compositionally biased region" description="Basic and acidic residues" evidence="7">
    <location>
        <begin position="1"/>
        <end position="11"/>
    </location>
</feature>
<evidence type="ECO:0000256" key="4">
    <source>
        <dbReference type="ARBA" id="ARBA00023163"/>
    </source>
</evidence>
<protein>
    <submittedName>
        <fullName evidence="9">Transcription factor E2F4-like</fullName>
    </submittedName>
</protein>
<dbReference type="InterPro" id="IPR037241">
    <property type="entry name" value="E2F-DP_heterodim"/>
</dbReference>
<dbReference type="GeneTree" id="ENSGT00940000156252"/>
<dbReference type="Pfam" id="PF02319">
    <property type="entry name" value="WHD_E2F_TDP"/>
    <property type="match status" value="1"/>
</dbReference>
<feature type="domain" description="E2F/DP family winged-helix DNA-binding" evidence="8">
    <location>
        <begin position="25"/>
        <end position="91"/>
    </location>
</feature>
<dbReference type="STRING" id="205130.ENSMAMP00000030888"/>
<dbReference type="RefSeq" id="XP_026175823.1">
    <property type="nucleotide sequence ID" value="XM_026320038.2"/>
</dbReference>
<dbReference type="AlphaFoldDB" id="A0A3Q3MT86"/>
<dbReference type="SUPFAM" id="SSF46785">
    <property type="entry name" value="Winged helix' DNA-binding domain"/>
    <property type="match status" value="1"/>
</dbReference>
<keyword evidence="4 5" id="KW-0804">Transcription</keyword>
<evidence type="ECO:0000256" key="5">
    <source>
        <dbReference type="RuleBase" id="RU003796"/>
    </source>
</evidence>
<dbReference type="PANTHER" id="PTHR12081">
    <property type="entry name" value="TRANSCRIPTION FACTOR E2F"/>
    <property type="match status" value="1"/>
</dbReference>
<reference evidence="9" key="1">
    <citation type="submission" date="2025-08" db="UniProtKB">
        <authorList>
            <consortium name="Ensembl"/>
        </authorList>
    </citation>
    <scope>IDENTIFICATION</scope>
</reference>
<dbReference type="InterPro" id="IPR032198">
    <property type="entry name" value="E2F_CC-MB"/>
</dbReference>
<dbReference type="GO" id="GO:0000978">
    <property type="term" value="F:RNA polymerase II cis-regulatory region sequence-specific DNA binding"/>
    <property type="evidence" value="ECO:0007669"/>
    <property type="project" value="InterPro"/>
</dbReference>
<keyword evidence="6" id="KW-0175">Coiled coil</keyword>
<evidence type="ECO:0000259" key="8">
    <source>
        <dbReference type="SMART" id="SM01372"/>
    </source>
</evidence>
<accession>A0A3Q3MT86</accession>
<dbReference type="Proteomes" id="UP000261640">
    <property type="component" value="Unplaced"/>
</dbReference>
<dbReference type="GO" id="GO:0090575">
    <property type="term" value="C:RNA polymerase II transcription regulator complex"/>
    <property type="evidence" value="ECO:0007669"/>
    <property type="project" value="TreeGrafter"/>
</dbReference>
<evidence type="ECO:0000256" key="7">
    <source>
        <dbReference type="SAM" id="MobiDB-lite"/>
    </source>
</evidence>
<proteinExistence type="inferred from homology"/>
<evidence type="ECO:0000256" key="1">
    <source>
        <dbReference type="ARBA" id="ARBA00010940"/>
    </source>
</evidence>
<dbReference type="SUPFAM" id="SSF144074">
    <property type="entry name" value="E2F-DP heterodimerization region"/>
    <property type="match status" value="1"/>
</dbReference>
<dbReference type="CDD" id="cd14660">
    <property type="entry name" value="E2F_DD"/>
    <property type="match status" value="1"/>
</dbReference>
<dbReference type="InParanoid" id="A0A3Q3MT86"/>
<dbReference type="Gene3D" id="6.10.250.540">
    <property type="match status" value="1"/>
</dbReference>
<dbReference type="SMART" id="SM01372">
    <property type="entry name" value="E2F_TDP"/>
    <property type="match status" value="1"/>
</dbReference>
<evidence type="ECO:0000256" key="6">
    <source>
        <dbReference type="SAM" id="Coils"/>
    </source>
</evidence>
<feature type="region of interest" description="Disordered" evidence="7">
    <location>
        <begin position="1"/>
        <end position="22"/>
    </location>
</feature>
<dbReference type="InterPro" id="IPR003316">
    <property type="entry name" value="E2F_WHTH_DNA-bd_dom"/>
</dbReference>
<dbReference type="InterPro" id="IPR015633">
    <property type="entry name" value="E2F"/>
</dbReference>
<dbReference type="Pfam" id="PF16421">
    <property type="entry name" value="E2F_CC-MB"/>
    <property type="match status" value="1"/>
</dbReference>
<evidence type="ECO:0000313" key="10">
    <source>
        <dbReference type="Proteomes" id="UP000261640"/>
    </source>
</evidence>
<evidence type="ECO:0000256" key="3">
    <source>
        <dbReference type="ARBA" id="ARBA00023125"/>
    </source>
</evidence>
<dbReference type="GeneID" id="113137978"/>
<keyword evidence="10" id="KW-1185">Reference proteome</keyword>
<feature type="region of interest" description="Disordered" evidence="7">
    <location>
        <begin position="262"/>
        <end position="281"/>
    </location>
</feature>
<dbReference type="GO" id="GO:0000981">
    <property type="term" value="F:DNA-binding transcription factor activity, RNA polymerase II-specific"/>
    <property type="evidence" value="ECO:0007669"/>
    <property type="project" value="TreeGrafter"/>
</dbReference>
<reference evidence="9" key="2">
    <citation type="submission" date="2025-09" db="UniProtKB">
        <authorList>
            <consortium name="Ensembl"/>
        </authorList>
    </citation>
    <scope>IDENTIFICATION</scope>
</reference>
<organism evidence="9 10">
    <name type="scientific">Mastacembelus armatus</name>
    <name type="common">zig-zag eel</name>
    <dbReference type="NCBI Taxonomy" id="205130"/>
    <lineage>
        <taxon>Eukaryota</taxon>
        <taxon>Metazoa</taxon>
        <taxon>Chordata</taxon>
        <taxon>Craniata</taxon>
        <taxon>Vertebrata</taxon>
        <taxon>Euteleostomi</taxon>
        <taxon>Actinopterygii</taxon>
        <taxon>Neopterygii</taxon>
        <taxon>Teleostei</taxon>
        <taxon>Neoteleostei</taxon>
        <taxon>Acanthomorphata</taxon>
        <taxon>Anabantaria</taxon>
        <taxon>Synbranchiformes</taxon>
        <taxon>Mastacembelidae</taxon>
        <taxon>Mastacembelus</taxon>
    </lineage>
</organism>
<keyword evidence="3 5" id="KW-0238">DNA-binding</keyword>
<feature type="coiled-coil region" evidence="6">
    <location>
        <begin position="98"/>
        <end position="125"/>
    </location>
</feature>
<sequence length="347" mass="38402">MDPEGSPHSEDGEAAMPGHNPQCQRSVRSLHVLTIKFVRLLQEAEDGVLDLKDAVRALAVQQKRRIYDITNVLEGVGLIVKLSKSLVKWMGTMPGGNACELTNRLTELKSELEDLEQKELILDQQRCWIEQSIRNTTEDCSNLTYVKHEDICNCFCGHTLLAVRAPSGTQLDVPIPKAVLNSPTKYQIYMKSIRGPIDVLLLNKHSLNSAHVVLPVPPPEEILQNAKLAMSSSAETASSTAHCQASANTKHIPTAVDDMQPLHASSCNMEPNRPEASKFPDLSKELKDLLDPTKEIMNTAIITQLMASKVFPPLLRLSPPPSEHEYVCNLDESEGLCDIYDIPMLNV</sequence>
<keyword evidence="2 5" id="KW-0805">Transcription regulation</keyword>
<name>A0A3Q3MT86_9TELE</name>
<dbReference type="Gene3D" id="1.10.10.10">
    <property type="entry name" value="Winged helix-like DNA-binding domain superfamily/Winged helix DNA-binding domain"/>
    <property type="match status" value="1"/>
</dbReference>
<dbReference type="OrthoDB" id="1743261at2759"/>
<keyword evidence="5" id="KW-0539">Nucleus</keyword>
<feature type="compositionally biased region" description="Basic and acidic residues" evidence="7">
    <location>
        <begin position="272"/>
        <end position="281"/>
    </location>
</feature>
<dbReference type="GO" id="GO:0046983">
    <property type="term" value="F:protein dimerization activity"/>
    <property type="evidence" value="ECO:0007669"/>
    <property type="project" value="InterPro"/>
</dbReference>
<comment type="similarity">
    <text evidence="1 5">Belongs to the E2F/DP family.</text>
</comment>
<evidence type="ECO:0000256" key="2">
    <source>
        <dbReference type="ARBA" id="ARBA00023015"/>
    </source>
</evidence>
<comment type="subcellular location">
    <subcellularLocation>
        <location evidence="5">Nucleus</location>
    </subcellularLocation>
</comment>